<feature type="compositionally biased region" description="Basic and acidic residues" evidence="1">
    <location>
        <begin position="104"/>
        <end position="116"/>
    </location>
</feature>
<reference evidence="2" key="1">
    <citation type="submission" date="2022-10" db="EMBL/GenBank/DDBJ databases">
        <title>Puccinia triticina Genome sequencing and assembly.</title>
        <authorList>
            <person name="Li C."/>
        </authorList>
    </citation>
    <scope>NUCLEOTIDE SEQUENCE</scope>
    <source>
        <strain evidence="2">Pt15</strain>
    </source>
</reference>
<feature type="compositionally biased region" description="Low complexity" evidence="1">
    <location>
        <begin position="22"/>
        <end position="44"/>
    </location>
</feature>
<organism evidence="2 3">
    <name type="scientific">Puccinia triticina</name>
    <dbReference type="NCBI Taxonomy" id="208348"/>
    <lineage>
        <taxon>Eukaryota</taxon>
        <taxon>Fungi</taxon>
        <taxon>Dikarya</taxon>
        <taxon>Basidiomycota</taxon>
        <taxon>Pucciniomycotina</taxon>
        <taxon>Pucciniomycetes</taxon>
        <taxon>Pucciniales</taxon>
        <taxon>Pucciniaceae</taxon>
        <taxon>Puccinia</taxon>
    </lineage>
</organism>
<evidence type="ECO:0000256" key="1">
    <source>
        <dbReference type="SAM" id="MobiDB-lite"/>
    </source>
</evidence>
<proteinExistence type="predicted"/>
<feature type="compositionally biased region" description="Polar residues" evidence="1">
    <location>
        <begin position="1169"/>
        <end position="1180"/>
    </location>
</feature>
<dbReference type="GeneID" id="77811302"/>
<sequence length="1217" mass="129702">MSDRVQSVTDGFRNKNQNPGDSSNAPCPGGPAPAASSPAIRTAPPITPPQETIPALHHPAPPSTRETAAKKSKTQKHSGKSPSTNCVGNSSDDPTPNPSSKGGTRPDLEFSKRLVADDTDDEITEPGIDVLDPTPKEPSKGKMALSMPAHKGPSRHDETIATLVEKNLAAEKAGDQEASDLYFVMFKSLMVNACYPVAVKNKTLAAIAPDPNALSKLIYYCATRPHKIHKITSYLISYAQSQALPSSFTASLSVYRHSKPGLICTIKIFTHLIHNPRINPAILAPHLATIIAIGLGLFNQAFSSEPLPPTTTTTHHPETPEKASEASGYFGSDWVAHDLDITRTTIELFSTYAEAIRPDCLQDDQQARNHLFFLAKFASVAIQTPPITHPPSPDPPKPARCLALIALASSLTAPGLYSTPSFDRQIRMIIPGLVSSILPSPQRPPDELITLIHQACPSCPPAPPDDGELLAQLSALQAAITPLSPPAVSPATELHLVLLSTTALHFLLSTQLSTLAHFEICLTEILIQLEASIATPPSSDYYGWLGPALLRWTTPKYRASVIELVVDRLTLLDSKQPHKPKSKQQHLQRMTVLAGMLAAMLSDPLTGTIQLLNTLTLIHQLLRLLHSTLVLDPSGPTAAQALLSGLLVDGVGGLARREFYDAQINDMCKHVLAQISALLGPSVEADPSEKDGPAVAAQPLFECLERILTNANTTALPSPDRRQARLPVSLLLMKDALPLLERLSHPPSRAAFFKALHVYLRFEAFRAPPLGRQEPDGQLAAFLHAFCALLGSEAARPSSSVAAPGPGWLACLLEILAHREFVVLATCLPLLRELDAISDRRSPDEPGEQKAFVLECLATVGKVWELGAVPVARTLPRRIQWDVLAGQLAQSPLVQLKAGTDRAGLEAQFLPHRWTVLEARTLAGWTASGGSRRGSLSGGRVRPRVTSAAASTSEWASSCGAGRAGVRQERGKSLLSALHDRSSPTGSLSTVHPAPSVSDLRNSLLGAGFFHLPSPRTAKGASISGRSSVLLPDDIGPDDPPYNVSSADLARYLSATTGPSSRSFITKSAAPRGGDDFGRPAASVDSAAEHRHPKSLQLDLLKARAVSLARRQTLTAEVLDKVRRNSRIRPLPPPGPPPPMPMPASAAADDALQRQKEKETQAGRDPDTSAGSQPPTSSDNARAPSPHAHIIATTNPPPSPPAGLPSKSAALAPPATE</sequence>
<evidence type="ECO:0000313" key="2">
    <source>
        <dbReference type="EMBL" id="WAQ86047.1"/>
    </source>
</evidence>
<protein>
    <submittedName>
        <fullName evidence="2">Uncharacterized protein</fullName>
    </submittedName>
</protein>
<name>A0ABY7CNJ4_9BASI</name>
<keyword evidence="3" id="KW-1185">Reference proteome</keyword>
<feature type="compositionally biased region" description="Basic and acidic residues" evidence="1">
    <location>
        <begin position="315"/>
        <end position="324"/>
    </location>
</feature>
<feature type="region of interest" description="Disordered" evidence="1">
    <location>
        <begin position="1"/>
        <end position="155"/>
    </location>
</feature>
<dbReference type="EMBL" id="CP110426">
    <property type="protein sequence ID" value="WAQ86047.1"/>
    <property type="molecule type" value="Genomic_DNA"/>
</dbReference>
<dbReference type="InterPro" id="IPR039786">
    <property type="entry name" value="EFR3"/>
</dbReference>
<dbReference type="PANTHER" id="PTHR47766">
    <property type="entry name" value="PROTEIN EFR3"/>
    <property type="match status" value="1"/>
</dbReference>
<feature type="region of interest" description="Disordered" evidence="1">
    <location>
        <begin position="306"/>
        <end position="325"/>
    </location>
</feature>
<accession>A0ABY7CNJ4</accession>
<feature type="compositionally biased region" description="Basic and acidic residues" evidence="1">
    <location>
        <begin position="1151"/>
        <end position="1167"/>
    </location>
</feature>
<feature type="region of interest" description="Disordered" evidence="1">
    <location>
        <begin position="1058"/>
        <end position="1093"/>
    </location>
</feature>
<dbReference type="PANTHER" id="PTHR47766:SF1">
    <property type="entry name" value="PROTEIN EFR3"/>
    <property type="match status" value="1"/>
</dbReference>
<feature type="region of interest" description="Disordered" evidence="1">
    <location>
        <begin position="1119"/>
        <end position="1217"/>
    </location>
</feature>
<feature type="compositionally biased region" description="Low complexity" evidence="1">
    <location>
        <begin position="1204"/>
        <end position="1217"/>
    </location>
</feature>
<evidence type="ECO:0000313" key="3">
    <source>
        <dbReference type="Proteomes" id="UP001164743"/>
    </source>
</evidence>
<gene>
    <name evidence="2" type="ORF">PtA15_6A677</name>
</gene>
<feature type="compositionally biased region" description="Polar residues" evidence="1">
    <location>
        <begin position="1"/>
        <end position="21"/>
    </location>
</feature>
<feature type="compositionally biased region" description="Basic residues" evidence="1">
    <location>
        <begin position="70"/>
        <end position="79"/>
    </location>
</feature>
<feature type="compositionally biased region" description="Pro residues" evidence="1">
    <location>
        <begin position="1130"/>
        <end position="1142"/>
    </location>
</feature>
<feature type="compositionally biased region" description="Low complexity" evidence="1">
    <location>
        <begin position="89"/>
        <end position="100"/>
    </location>
</feature>
<dbReference type="RefSeq" id="XP_053021602.1">
    <property type="nucleotide sequence ID" value="XM_053170407.1"/>
</dbReference>
<dbReference type="Proteomes" id="UP001164743">
    <property type="component" value="Chromosome 6A"/>
</dbReference>